<gene>
    <name evidence="2" type="ORF">PXEA_LOCUS1209</name>
</gene>
<name>A0A448WBM3_9PLAT</name>
<evidence type="ECO:0000313" key="3">
    <source>
        <dbReference type="Proteomes" id="UP000784294"/>
    </source>
</evidence>
<feature type="compositionally biased region" description="Polar residues" evidence="1">
    <location>
        <begin position="41"/>
        <end position="54"/>
    </location>
</feature>
<dbReference type="Proteomes" id="UP000784294">
    <property type="component" value="Unassembled WGS sequence"/>
</dbReference>
<proteinExistence type="predicted"/>
<comment type="caution">
    <text evidence="2">The sequence shown here is derived from an EMBL/GenBank/DDBJ whole genome shotgun (WGS) entry which is preliminary data.</text>
</comment>
<protein>
    <submittedName>
        <fullName evidence="2">Uncharacterized protein</fullName>
    </submittedName>
</protein>
<sequence length="97" mass="10505">MIPTKPKRPDMHHSRRVAMIRLTTAPNPNLAGHNLGRSTHKVSSTSGAPLQQTRESITSSLLSLNLGFSYRPSTNLASLSTAHPSTQLVGQSVTQYL</sequence>
<accession>A0A448WBM3</accession>
<evidence type="ECO:0000313" key="2">
    <source>
        <dbReference type="EMBL" id="VEL07769.1"/>
    </source>
</evidence>
<feature type="region of interest" description="Disordered" evidence="1">
    <location>
        <begin position="26"/>
        <end position="54"/>
    </location>
</feature>
<organism evidence="2 3">
    <name type="scientific">Protopolystoma xenopodis</name>
    <dbReference type="NCBI Taxonomy" id="117903"/>
    <lineage>
        <taxon>Eukaryota</taxon>
        <taxon>Metazoa</taxon>
        <taxon>Spiralia</taxon>
        <taxon>Lophotrochozoa</taxon>
        <taxon>Platyhelminthes</taxon>
        <taxon>Monogenea</taxon>
        <taxon>Polyopisthocotylea</taxon>
        <taxon>Polystomatidea</taxon>
        <taxon>Polystomatidae</taxon>
        <taxon>Protopolystoma</taxon>
    </lineage>
</organism>
<evidence type="ECO:0000256" key="1">
    <source>
        <dbReference type="SAM" id="MobiDB-lite"/>
    </source>
</evidence>
<reference evidence="2" key="1">
    <citation type="submission" date="2018-11" db="EMBL/GenBank/DDBJ databases">
        <authorList>
            <consortium name="Pathogen Informatics"/>
        </authorList>
    </citation>
    <scope>NUCLEOTIDE SEQUENCE</scope>
</reference>
<dbReference type="EMBL" id="CAAALY010002438">
    <property type="protein sequence ID" value="VEL07769.1"/>
    <property type="molecule type" value="Genomic_DNA"/>
</dbReference>
<dbReference type="AlphaFoldDB" id="A0A448WBM3"/>
<keyword evidence="3" id="KW-1185">Reference proteome</keyword>